<feature type="region of interest" description="Disordered" evidence="1">
    <location>
        <begin position="28"/>
        <end position="74"/>
    </location>
</feature>
<dbReference type="PANTHER" id="PTHR10562">
    <property type="entry name" value="SMALL UBIQUITIN-RELATED MODIFIER"/>
    <property type="match status" value="1"/>
</dbReference>
<dbReference type="CDD" id="cd16116">
    <property type="entry name" value="Ubl_Smt3_like"/>
    <property type="match status" value="1"/>
</dbReference>
<dbReference type="InterPro" id="IPR029071">
    <property type="entry name" value="Ubiquitin-like_domsf"/>
</dbReference>
<dbReference type="InterPro" id="IPR000626">
    <property type="entry name" value="Ubiquitin-like_dom"/>
</dbReference>
<reference evidence="3" key="1">
    <citation type="submission" date="2022-10" db="EMBL/GenBank/DDBJ databases">
        <title>Puccinia triticina Genome sequencing and assembly.</title>
        <authorList>
            <person name="Li C."/>
        </authorList>
    </citation>
    <scope>NUCLEOTIDE SEQUENCE</scope>
    <source>
        <strain evidence="3">Pt15</strain>
    </source>
</reference>
<name>A0ABY7CF52_9BASI</name>
<dbReference type="InterPro" id="IPR022617">
    <property type="entry name" value="Rad60/SUMO-like_dom"/>
</dbReference>
<evidence type="ECO:0000313" key="3">
    <source>
        <dbReference type="EMBL" id="WAQ83841.1"/>
    </source>
</evidence>
<dbReference type="GeneID" id="77809054"/>
<dbReference type="SMART" id="SM00213">
    <property type="entry name" value="UBQ"/>
    <property type="match status" value="1"/>
</dbReference>
<dbReference type="PROSITE" id="PS50053">
    <property type="entry name" value="UBIQUITIN_2"/>
    <property type="match status" value="1"/>
</dbReference>
<evidence type="ECO:0000259" key="2">
    <source>
        <dbReference type="PROSITE" id="PS50053"/>
    </source>
</evidence>
<proteinExistence type="predicted"/>
<dbReference type="EMBL" id="CP110424">
    <property type="protein sequence ID" value="WAQ83841.1"/>
    <property type="molecule type" value="Genomic_DNA"/>
</dbReference>
<feature type="domain" description="Ubiquitin-like" evidence="2">
    <location>
        <begin position="74"/>
        <end position="148"/>
    </location>
</feature>
<dbReference type="RefSeq" id="XP_053019396.1">
    <property type="nucleotide sequence ID" value="XM_053168159.1"/>
</dbReference>
<evidence type="ECO:0000256" key="1">
    <source>
        <dbReference type="SAM" id="MobiDB-lite"/>
    </source>
</evidence>
<dbReference type="Gene3D" id="3.10.20.90">
    <property type="entry name" value="Phosphatidylinositol 3-kinase Catalytic Subunit, Chain A, domain 1"/>
    <property type="match status" value="1"/>
</dbReference>
<dbReference type="Pfam" id="PF11976">
    <property type="entry name" value="Rad60-SLD"/>
    <property type="match status" value="1"/>
</dbReference>
<accession>A0ABY7CF52</accession>
<organism evidence="3 4">
    <name type="scientific">Puccinia triticina</name>
    <dbReference type="NCBI Taxonomy" id="208348"/>
    <lineage>
        <taxon>Eukaryota</taxon>
        <taxon>Fungi</taxon>
        <taxon>Dikarya</taxon>
        <taxon>Basidiomycota</taxon>
        <taxon>Pucciniomycotina</taxon>
        <taxon>Pucciniomycetes</taxon>
        <taxon>Pucciniales</taxon>
        <taxon>Pucciniaceae</taxon>
        <taxon>Puccinia</taxon>
    </lineage>
</organism>
<sequence length="175" mass="19338">MKNVGAFMTAGVRGSALASRRKPWQVLLGGVSASPPPSKNLHLHPPNQPTNALRSYPSYSSGKMSDNEQSQQPEHINIKVVDRNSQEVFFKIKTTTKLGKLMDVYANRIGHDPTTIRFIFDGVKVKPDDTPLDLDMSDNDRIDVMVEQVSCVPAIPTASLLTSSTPSFRWADSWV</sequence>
<evidence type="ECO:0000313" key="4">
    <source>
        <dbReference type="Proteomes" id="UP001164743"/>
    </source>
</evidence>
<feature type="compositionally biased region" description="Polar residues" evidence="1">
    <location>
        <begin position="49"/>
        <end position="74"/>
    </location>
</feature>
<dbReference type="SUPFAM" id="SSF54236">
    <property type="entry name" value="Ubiquitin-like"/>
    <property type="match status" value="1"/>
</dbReference>
<keyword evidence="4" id="KW-1185">Reference proteome</keyword>
<protein>
    <recommendedName>
        <fullName evidence="2">Ubiquitin-like domain-containing protein</fullName>
    </recommendedName>
</protein>
<gene>
    <name evidence="3" type="ORF">PtA15_4A290</name>
</gene>
<dbReference type="Proteomes" id="UP001164743">
    <property type="component" value="Chromosome 4A"/>
</dbReference>